<proteinExistence type="predicted"/>
<dbReference type="OrthoDB" id="8593820at2"/>
<protein>
    <submittedName>
        <fullName evidence="1">Uncharacterized protein</fullName>
    </submittedName>
</protein>
<sequence>MMTVFNMDGSIEQESMDILASVNDVFSYYPFPRLQLLTVAESQLVSRSAEFQRRLVLPQR</sequence>
<dbReference type="AlphaFoldDB" id="A0A3S8ZSX6"/>
<name>A0A3S8ZSX6_9NEIS</name>
<keyword evidence="2" id="KW-1185">Reference proteome</keyword>
<dbReference type="RefSeq" id="WP_125973357.1">
    <property type="nucleotide sequence ID" value="NZ_CP034433.1"/>
</dbReference>
<dbReference type="KEGG" id="iod:EJO50_08645"/>
<reference evidence="1 2" key="1">
    <citation type="submission" date="2018-12" db="EMBL/GenBank/DDBJ databases">
        <title>Complete genome sequence of Iodobacter sp. H11R3.</title>
        <authorList>
            <person name="Bae J.-W."/>
        </authorList>
    </citation>
    <scope>NUCLEOTIDE SEQUENCE [LARGE SCALE GENOMIC DNA]</scope>
    <source>
        <strain evidence="1 2">H11R3</strain>
    </source>
</reference>
<accession>A0A3S8ZSX6</accession>
<dbReference type="EMBL" id="CP034433">
    <property type="protein sequence ID" value="AZN36559.1"/>
    <property type="molecule type" value="Genomic_DNA"/>
</dbReference>
<evidence type="ECO:0000313" key="1">
    <source>
        <dbReference type="EMBL" id="AZN36559.1"/>
    </source>
</evidence>
<gene>
    <name evidence="1" type="ORF">EJO50_08645</name>
</gene>
<evidence type="ECO:0000313" key="2">
    <source>
        <dbReference type="Proteomes" id="UP000282438"/>
    </source>
</evidence>
<dbReference type="Proteomes" id="UP000282438">
    <property type="component" value="Chromosome"/>
</dbReference>
<organism evidence="1 2">
    <name type="scientific">Iodobacter ciconiae</name>
    <dbReference type="NCBI Taxonomy" id="2496266"/>
    <lineage>
        <taxon>Bacteria</taxon>
        <taxon>Pseudomonadati</taxon>
        <taxon>Pseudomonadota</taxon>
        <taxon>Betaproteobacteria</taxon>
        <taxon>Neisseriales</taxon>
        <taxon>Chitinibacteraceae</taxon>
        <taxon>Iodobacter</taxon>
    </lineage>
</organism>